<dbReference type="AlphaFoldDB" id="A0A9P7RV48"/>
<evidence type="ECO:0000313" key="1">
    <source>
        <dbReference type="EMBL" id="KAG7090354.1"/>
    </source>
</evidence>
<comment type="caution">
    <text evidence="1">The sequence shown here is derived from an EMBL/GenBank/DDBJ whole genome shotgun (WGS) entry which is preliminary data.</text>
</comment>
<reference evidence="1" key="1">
    <citation type="journal article" date="2021" name="Genome Biol. Evol.">
        <title>The assembled and annotated genome of the fairy-ring fungus Marasmius oreades.</title>
        <authorList>
            <person name="Hiltunen M."/>
            <person name="Ament-Velasquez S.L."/>
            <person name="Johannesson H."/>
        </authorList>
    </citation>
    <scope>NUCLEOTIDE SEQUENCE</scope>
    <source>
        <strain evidence="1">03SP1</strain>
    </source>
</reference>
<protein>
    <submittedName>
        <fullName evidence="1">Uncharacterized protein</fullName>
    </submittedName>
</protein>
<dbReference type="OrthoDB" id="5835829at2759"/>
<gene>
    <name evidence="1" type="ORF">E1B28_009474</name>
</gene>
<dbReference type="EMBL" id="CM032186">
    <property type="protein sequence ID" value="KAG7090354.1"/>
    <property type="molecule type" value="Genomic_DNA"/>
</dbReference>
<evidence type="ECO:0000313" key="2">
    <source>
        <dbReference type="Proteomes" id="UP001049176"/>
    </source>
</evidence>
<proteinExistence type="predicted"/>
<organism evidence="1 2">
    <name type="scientific">Marasmius oreades</name>
    <name type="common">fairy-ring Marasmius</name>
    <dbReference type="NCBI Taxonomy" id="181124"/>
    <lineage>
        <taxon>Eukaryota</taxon>
        <taxon>Fungi</taxon>
        <taxon>Dikarya</taxon>
        <taxon>Basidiomycota</taxon>
        <taxon>Agaricomycotina</taxon>
        <taxon>Agaricomycetes</taxon>
        <taxon>Agaricomycetidae</taxon>
        <taxon>Agaricales</taxon>
        <taxon>Marasmiineae</taxon>
        <taxon>Marasmiaceae</taxon>
        <taxon>Marasmius</taxon>
    </lineage>
</organism>
<sequence>MFRTSHIRKHVFGHAIIAWRHNKPLIALAILIAESRKDVVFTILTNTYIYPKILGELEKLSPERFKAIENQIK</sequence>
<dbReference type="GeneID" id="66078550"/>
<dbReference type="KEGG" id="more:E1B28_009474"/>
<dbReference type="Proteomes" id="UP001049176">
    <property type="component" value="Chromosome 6"/>
</dbReference>
<dbReference type="RefSeq" id="XP_043006824.1">
    <property type="nucleotide sequence ID" value="XM_043154369.1"/>
</dbReference>
<accession>A0A9P7RV48</accession>
<keyword evidence="2" id="KW-1185">Reference proteome</keyword>
<name>A0A9P7RV48_9AGAR</name>